<dbReference type="Proteomes" id="UP000290482">
    <property type="component" value="Plasmid 2"/>
</dbReference>
<dbReference type="EMBL" id="LR214941">
    <property type="protein sequence ID" value="VEU56687.1"/>
    <property type="molecule type" value="Genomic_DNA"/>
</dbReference>
<keyword evidence="4" id="KW-1185">Reference proteome</keyword>
<dbReference type="GO" id="GO:0016887">
    <property type="term" value="F:ATP hydrolysis activity"/>
    <property type="evidence" value="ECO:0007669"/>
    <property type="project" value="InterPro"/>
</dbReference>
<dbReference type="OrthoDB" id="9784332at2"/>
<gene>
    <name evidence="3" type="primary">cbiO_5</name>
    <name evidence="3" type="ORF">NCTC10112_00672</name>
</gene>
<dbReference type="InterPro" id="IPR027417">
    <property type="entry name" value="P-loop_NTPase"/>
</dbReference>
<keyword evidence="3" id="KW-0067">ATP-binding</keyword>
<evidence type="ECO:0000313" key="4">
    <source>
        <dbReference type="Proteomes" id="UP000290482"/>
    </source>
</evidence>
<reference evidence="3 4" key="1">
    <citation type="submission" date="2019-01" db="EMBL/GenBank/DDBJ databases">
        <authorList>
            <consortium name="Pathogen Informatics"/>
        </authorList>
    </citation>
    <scope>NUCLEOTIDE SEQUENCE [LARGE SCALE GENOMIC DNA]</scope>
    <source>
        <strain evidence="3 4">NCTC10112</strain>
        <plasmid evidence="4">2</plasmid>
    </source>
</reference>
<keyword evidence="3" id="KW-0547">Nucleotide-binding</keyword>
<dbReference type="SUPFAM" id="SSF52540">
    <property type="entry name" value="P-loop containing nucleoside triphosphate hydrolases"/>
    <property type="match status" value="1"/>
</dbReference>
<protein>
    <submittedName>
        <fullName evidence="3">Cobalt ABC transporter ATP-binding protein</fullName>
    </submittedName>
</protein>
<proteinExistence type="predicted"/>
<feature type="domain" description="ABC transporter" evidence="2">
    <location>
        <begin position="23"/>
        <end position="66"/>
    </location>
</feature>
<dbReference type="KEGG" id="mob:NCTC10112_00672"/>
<sequence>MQIKVNNISKEYDKKLPSYVKVLDGVSTSIKEDEAISIIGPTGSGKTTFIEHLNGLIIPDTGDITFLEFLIFLS</sequence>
<dbReference type="InterPro" id="IPR050166">
    <property type="entry name" value="ABC_transporter_ATP-bind"/>
</dbReference>
<name>A0A448ZZL6_METOS</name>
<dbReference type="PANTHER" id="PTHR42788">
    <property type="entry name" value="TAURINE IMPORT ATP-BINDING PROTEIN-RELATED"/>
    <property type="match status" value="1"/>
</dbReference>
<geneLocation type="plasmid" evidence="3">
    <name>2</name>
</geneLocation>
<dbReference type="GO" id="GO:0005524">
    <property type="term" value="F:ATP binding"/>
    <property type="evidence" value="ECO:0007669"/>
    <property type="project" value="UniProtKB-KW"/>
</dbReference>
<dbReference type="Pfam" id="PF00005">
    <property type="entry name" value="ABC_tran"/>
    <property type="match status" value="1"/>
</dbReference>
<evidence type="ECO:0000313" key="3">
    <source>
        <dbReference type="EMBL" id="VEU56687.1"/>
    </source>
</evidence>
<evidence type="ECO:0000259" key="2">
    <source>
        <dbReference type="Pfam" id="PF00005"/>
    </source>
</evidence>
<dbReference type="PANTHER" id="PTHR42788:SF13">
    <property type="entry name" value="ALIPHATIC SULFONATES IMPORT ATP-BINDING PROTEIN SSUB"/>
    <property type="match status" value="1"/>
</dbReference>
<dbReference type="InterPro" id="IPR003439">
    <property type="entry name" value="ABC_transporter-like_ATP-bd"/>
</dbReference>
<evidence type="ECO:0000256" key="1">
    <source>
        <dbReference type="ARBA" id="ARBA00022448"/>
    </source>
</evidence>
<accession>A0A448ZZL6</accession>
<keyword evidence="3" id="KW-0614">Plasmid</keyword>
<dbReference type="Gene3D" id="3.40.50.300">
    <property type="entry name" value="P-loop containing nucleotide triphosphate hydrolases"/>
    <property type="match status" value="1"/>
</dbReference>
<dbReference type="AlphaFoldDB" id="A0A448ZZL6"/>
<keyword evidence="1" id="KW-0813">Transport</keyword>
<organism evidence="3 4">
    <name type="scientific">Metamycoplasma orale</name>
    <name type="common">Mycoplasma orale</name>
    <dbReference type="NCBI Taxonomy" id="2121"/>
    <lineage>
        <taxon>Bacteria</taxon>
        <taxon>Bacillati</taxon>
        <taxon>Mycoplasmatota</taxon>
        <taxon>Mycoplasmoidales</taxon>
        <taxon>Metamycoplasmataceae</taxon>
        <taxon>Metamycoplasma</taxon>
    </lineage>
</organism>